<dbReference type="Gene3D" id="3.50.50.60">
    <property type="entry name" value="FAD/NAD(P)-binding domain"/>
    <property type="match status" value="1"/>
</dbReference>
<dbReference type="GO" id="GO:0020037">
    <property type="term" value="F:heme binding"/>
    <property type="evidence" value="ECO:0007669"/>
    <property type="project" value="InterPro"/>
</dbReference>
<evidence type="ECO:0000259" key="13">
    <source>
        <dbReference type="PROSITE" id="PS50255"/>
    </source>
</evidence>
<sequence length="644" mass="69310">MDKQKAIVVGGGLSGLSAAHTLLERGANVVVIDKASFFGGNSTKATSGINGAGTEAQMKKEIKDSSAVFFQDTKKSARDLARDDLINVLTGNSGDAIKWLIEEFKLDLSKVARLGGHSQPRTHRGEGGQFPGMTITYALMEKLEDIAQAQPDRAKVLKKSRVTRLLQDKDLTVTGVEYEKDGQTFTELGPVILATGGYAADFGSESLLAKHRPDLMHLPTTNGPWSTGDGHKMVLGIGGAAVDLEKVQVHPTGLVDPKEPDSKVKFLAAEALRGVGGLLLDNEGQRFCDELGHRDYVTGRMWEIKKDPIRLILNGPASRQIEWHCKHYVGRGLMKKFTNGNDLAKEMGVSPDVLRKTFNDYNDIAHGKKKDPFGKKFFFDKGDEWKLDDTFHVAQMTPVLHFTMGGVEINASAEIIGGKGTIPGLFACGELAGGVHGANRLGGSSLLGCVVFGRVAGGSAARYMLAENLNGKAAQRLGLVGGHVTGQPLETKVRFDPANSKVTLEYSWGGADGQSQSSQSSVGGARHDTGTSQPPAQSKPAREGDRTTAQIEPEAIKEPASKKTETKSEFSVDDVKKHTSKDDCWVIINNEVLDVTSFLPEHPGGEKAIMLYAGRDATEEFDMLHPPGVIQKYAPQSVIGKVKN</sequence>
<dbReference type="Pfam" id="PF00173">
    <property type="entry name" value="Cyt-b5"/>
    <property type="match status" value="1"/>
</dbReference>
<dbReference type="SMART" id="SM01117">
    <property type="entry name" value="Cyt-b5"/>
    <property type="match status" value="1"/>
</dbReference>
<proteinExistence type="inferred from homology"/>
<feature type="region of interest" description="Disordered" evidence="12">
    <location>
        <begin position="507"/>
        <end position="570"/>
    </location>
</feature>
<dbReference type="EMBL" id="SPNW01000062">
    <property type="protein sequence ID" value="TIA87178.1"/>
    <property type="molecule type" value="Genomic_DNA"/>
</dbReference>
<keyword evidence="15" id="KW-1185">Reference proteome</keyword>
<organism evidence="14 15">
    <name type="scientific">Wallemia hederae</name>
    <dbReference type="NCBI Taxonomy" id="1540922"/>
    <lineage>
        <taxon>Eukaryota</taxon>
        <taxon>Fungi</taxon>
        <taxon>Dikarya</taxon>
        <taxon>Basidiomycota</taxon>
        <taxon>Wallemiomycotina</taxon>
        <taxon>Wallemiomycetes</taxon>
        <taxon>Wallemiales</taxon>
        <taxon>Wallemiaceae</taxon>
        <taxon>Wallemia</taxon>
    </lineage>
</organism>
<dbReference type="GO" id="GO:0016156">
    <property type="term" value="F:fumarate reductase (NADH) activity"/>
    <property type="evidence" value="ECO:0007669"/>
    <property type="project" value="UniProtKB-EC"/>
</dbReference>
<dbReference type="GO" id="GO:0010181">
    <property type="term" value="F:FMN binding"/>
    <property type="evidence" value="ECO:0007669"/>
    <property type="project" value="InterPro"/>
</dbReference>
<evidence type="ECO:0000256" key="6">
    <source>
        <dbReference type="ARBA" id="ARBA00022827"/>
    </source>
</evidence>
<dbReference type="InterPro" id="IPR036188">
    <property type="entry name" value="FAD/NAD-bd_sf"/>
</dbReference>
<evidence type="ECO:0000256" key="11">
    <source>
        <dbReference type="ARBA" id="ARBA00077246"/>
    </source>
</evidence>
<evidence type="ECO:0000256" key="12">
    <source>
        <dbReference type="SAM" id="MobiDB-lite"/>
    </source>
</evidence>
<feature type="domain" description="Cytochrome b5 heme-binding" evidence="13">
    <location>
        <begin position="567"/>
        <end position="643"/>
    </location>
</feature>
<dbReference type="InterPro" id="IPR001199">
    <property type="entry name" value="Cyt_B5-like_heme/steroid-bd"/>
</dbReference>
<evidence type="ECO:0000256" key="9">
    <source>
        <dbReference type="ARBA" id="ARBA00050832"/>
    </source>
</evidence>
<dbReference type="InterPro" id="IPR018506">
    <property type="entry name" value="Cyt_B5_heme-BS"/>
</dbReference>
<dbReference type="AlphaFoldDB" id="A0A4T0FGJ3"/>
<dbReference type="InterPro" id="IPR036400">
    <property type="entry name" value="Cyt_B5-like_heme/steroid_sf"/>
</dbReference>
<dbReference type="InterPro" id="IPR050315">
    <property type="entry name" value="FAD-oxidoreductase_2"/>
</dbReference>
<dbReference type="FunFam" id="3.90.700.10:FF:000007">
    <property type="entry name" value="NADH-dependent fumarate reductase"/>
    <property type="match status" value="1"/>
</dbReference>
<dbReference type="PROSITE" id="PS50255">
    <property type="entry name" value="CYTOCHROME_B5_2"/>
    <property type="match status" value="1"/>
</dbReference>
<reference evidence="14 15" key="1">
    <citation type="submission" date="2019-03" db="EMBL/GenBank/DDBJ databases">
        <title>Sequencing 23 genomes of Wallemia ichthyophaga.</title>
        <authorList>
            <person name="Gostincar C."/>
        </authorList>
    </citation>
    <scope>NUCLEOTIDE SEQUENCE [LARGE SCALE GENOMIC DNA]</scope>
    <source>
        <strain evidence="14 15">EXF-5753</strain>
    </source>
</reference>
<dbReference type="Gene3D" id="3.90.700.10">
    <property type="entry name" value="Succinate dehydrogenase/fumarate reductase flavoprotein, catalytic domain"/>
    <property type="match status" value="1"/>
</dbReference>
<evidence type="ECO:0000256" key="7">
    <source>
        <dbReference type="ARBA" id="ARBA00023002"/>
    </source>
</evidence>
<evidence type="ECO:0000256" key="2">
    <source>
        <dbReference type="ARBA" id="ARBA00008040"/>
    </source>
</evidence>
<dbReference type="SUPFAM" id="SSF51905">
    <property type="entry name" value="FAD/NAD(P)-binding domain"/>
    <property type="match status" value="1"/>
</dbReference>
<protein>
    <recommendedName>
        <fullName evidence="10">fumarate reductase (NADH)</fullName>
        <ecNumber evidence="10">1.3.1.6</ecNumber>
    </recommendedName>
    <alternativeName>
        <fullName evidence="11">NADH-dependent fumarate reductase</fullName>
    </alternativeName>
</protein>
<comment type="similarity">
    <text evidence="2">Belongs to the FAD-dependent oxidoreductase 2 family. FRD/SDH subfamily.</text>
</comment>
<accession>A0A4T0FGJ3</accession>
<keyword evidence="8" id="KW-0408">Iron</keyword>
<dbReference type="NCBIfam" id="TIGR01813">
    <property type="entry name" value="flavo_cyto_c"/>
    <property type="match status" value="1"/>
</dbReference>
<dbReference type="PANTHER" id="PTHR43400:SF1">
    <property type="entry name" value="FUMARATE REDUCTASE"/>
    <property type="match status" value="1"/>
</dbReference>
<evidence type="ECO:0000256" key="1">
    <source>
        <dbReference type="ARBA" id="ARBA00001974"/>
    </source>
</evidence>
<dbReference type="InterPro" id="IPR003953">
    <property type="entry name" value="FAD-dep_OxRdtase_2_FAD-bd"/>
</dbReference>
<dbReference type="OrthoDB" id="10254877at2759"/>
<dbReference type="InterPro" id="IPR010960">
    <property type="entry name" value="Flavocytochrome_c"/>
</dbReference>
<dbReference type="SUPFAM" id="SSF55856">
    <property type="entry name" value="Cytochrome b5-like heme/steroid binding domain"/>
    <property type="match status" value="1"/>
</dbReference>
<name>A0A4T0FGJ3_9BASI</name>
<evidence type="ECO:0000256" key="8">
    <source>
        <dbReference type="ARBA" id="ARBA00023004"/>
    </source>
</evidence>
<keyword evidence="6" id="KW-0274">FAD</keyword>
<dbReference type="PRINTS" id="PR00363">
    <property type="entry name" value="CYTOCHROMEB5"/>
</dbReference>
<feature type="compositionally biased region" description="Low complexity" evidence="12">
    <location>
        <begin position="507"/>
        <end position="524"/>
    </location>
</feature>
<gene>
    <name evidence="14" type="ORF">E3P99_03332</name>
</gene>
<evidence type="ECO:0000256" key="4">
    <source>
        <dbReference type="ARBA" id="ARBA00022630"/>
    </source>
</evidence>
<dbReference type="Pfam" id="PF00890">
    <property type="entry name" value="FAD_binding_2"/>
    <property type="match status" value="1"/>
</dbReference>
<evidence type="ECO:0000313" key="15">
    <source>
        <dbReference type="Proteomes" id="UP000310189"/>
    </source>
</evidence>
<dbReference type="PANTHER" id="PTHR43400">
    <property type="entry name" value="FUMARATE REDUCTASE"/>
    <property type="match status" value="1"/>
</dbReference>
<dbReference type="Proteomes" id="UP000310189">
    <property type="component" value="Unassembled WGS sequence"/>
</dbReference>
<dbReference type="SUPFAM" id="SSF56425">
    <property type="entry name" value="Succinate dehydrogenase/fumarate reductase flavoprotein, catalytic domain"/>
    <property type="match status" value="1"/>
</dbReference>
<keyword evidence="5" id="KW-0479">Metal-binding</keyword>
<evidence type="ECO:0000256" key="5">
    <source>
        <dbReference type="ARBA" id="ARBA00022723"/>
    </source>
</evidence>
<dbReference type="InterPro" id="IPR027477">
    <property type="entry name" value="Succ_DH/fumarate_Rdtase_cat_sf"/>
</dbReference>
<evidence type="ECO:0000256" key="10">
    <source>
        <dbReference type="ARBA" id="ARBA00067004"/>
    </source>
</evidence>
<keyword evidence="4" id="KW-0285">Flavoprotein</keyword>
<dbReference type="PROSITE" id="PS00191">
    <property type="entry name" value="CYTOCHROME_B5_1"/>
    <property type="match status" value="1"/>
</dbReference>
<keyword evidence="7" id="KW-0560">Oxidoreductase</keyword>
<comment type="catalytic activity">
    <reaction evidence="9">
        <text>succinate + NAD(+) = fumarate + NADH + H(+)</text>
        <dbReference type="Rhea" id="RHEA:18281"/>
        <dbReference type="ChEBI" id="CHEBI:15378"/>
        <dbReference type="ChEBI" id="CHEBI:29806"/>
        <dbReference type="ChEBI" id="CHEBI:30031"/>
        <dbReference type="ChEBI" id="CHEBI:57540"/>
        <dbReference type="ChEBI" id="CHEBI:57945"/>
        <dbReference type="EC" id="1.3.1.6"/>
    </reaction>
</comment>
<dbReference type="GO" id="GO:0046872">
    <property type="term" value="F:metal ion binding"/>
    <property type="evidence" value="ECO:0007669"/>
    <property type="project" value="UniProtKB-KW"/>
</dbReference>
<comment type="caution">
    <text evidence="14">The sequence shown here is derived from an EMBL/GenBank/DDBJ whole genome shotgun (WGS) entry which is preliminary data.</text>
</comment>
<keyword evidence="3" id="KW-0349">Heme</keyword>
<dbReference type="EC" id="1.3.1.6" evidence="10"/>
<evidence type="ECO:0000313" key="14">
    <source>
        <dbReference type="EMBL" id="TIA87178.1"/>
    </source>
</evidence>
<feature type="compositionally biased region" description="Basic and acidic residues" evidence="12">
    <location>
        <begin position="554"/>
        <end position="570"/>
    </location>
</feature>
<evidence type="ECO:0000256" key="3">
    <source>
        <dbReference type="ARBA" id="ARBA00022617"/>
    </source>
</evidence>
<comment type="cofactor">
    <cofactor evidence="1">
        <name>FAD</name>
        <dbReference type="ChEBI" id="CHEBI:57692"/>
    </cofactor>
</comment>
<dbReference type="Gene3D" id="3.10.120.10">
    <property type="entry name" value="Cytochrome b5-like heme/steroid binding domain"/>
    <property type="match status" value="1"/>
</dbReference>